<evidence type="ECO:0008006" key="4">
    <source>
        <dbReference type="Google" id="ProtNLM"/>
    </source>
</evidence>
<feature type="transmembrane region" description="Helical" evidence="1">
    <location>
        <begin position="148"/>
        <end position="167"/>
    </location>
</feature>
<comment type="caution">
    <text evidence="2">The sequence shown here is derived from an EMBL/GenBank/DDBJ whole genome shotgun (WGS) entry which is preliminary data.</text>
</comment>
<protein>
    <recommendedName>
        <fullName evidence="4">DUF4064 domain-containing protein</fullName>
    </recommendedName>
</protein>
<feature type="transmembrane region" description="Helical" evidence="1">
    <location>
        <begin position="123"/>
        <end position="142"/>
    </location>
</feature>
<dbReference type="RefSeq" id="WP_163285342.1">
    <property type="nucleotide sequence ID" value="NZ_JAAGVY010000017.1"/>
</dbReference>
<dbReference type="Proteomes" id="UP000486602">
    <property type="component" value="Unassembled WGS sequence"/>
</dbReference>
<reference evidence="2 3" key="1">
    <citation type="submission" date="2020-02" db="EMBL/GenBank/DDBJ databases">
        <title>Out from the shadows clarifying the taxonomy of the family Cryomorphaceae and related taxa by utilizing the GTDB taxonomic framework.</title>
        <authorList>
            <person name="Bowman J.P."/>
        </authorList>
    </citation>
    <scope>NUCLEOTIDE SEQUENCE [LARGE SCALE GENOMIC DNA]</scope>
    <source>
        <strain evidence="2 3">QSSC 1-22</strain>
    </source>
</reference>
<sequence>MNEYAVDTPDNLVDAKRPTFLTVLCILTFVVSGYHVIMAIIDLFTSKSFDPEQWQDISNQMGEAMSGADSASQEMAAQMMTALSSMMQAGIDNAVALGITALVASALSILGAYWMFKLKKMGYYTYIVAKVIGIIIPIIIFGVNILTIMMYGFIALIAVLFIVLYGINRKYMR</sequence>
<evidence type="ECO:0000313" key="3">
    <source>
        <dbReference type="Proteomes" id="UP000486602"/>
    </source>
</evidence>
<keyword evidence="1" id="KW-1133">Transmembrane helix</keyword>
<name>A0A7K3WSA9_9FLAO</name>
<keyword evidence="3" id="KW-1185">Reference proteome</keyword>
<accession>A0A7K3WSA9</accession>
<feature type="transmembrane region" description="Helical" evidence="1">
    <location>
        <begin position="94"/>
        <end position="116"/>
    </location>
</feature>
<keyword evidence="1" id="KW-0472">Membrane</keyword>
<dbReference type="EMBL" id="JAAGVY010000017">
    <property type="protein sequence ID" value="NEN23951.1"/>
    <property type="molecule type" value="Genomic_DNA"/>
</dbReference>
<organism evidence="2 3">
    <name type="scientific">Cryomorpha ignava</name>
    <dbReference type="NCBI Taxonomy" id="101383"/>
    <lineage>
        <taxon>Bacteria</taxon>
        <taxon>Pseudomonadati</taxon>
        <taxon>Bacteroidota</taxon>
        <taxon>Flavobacteriia</taxon>
        <taxon>Flavobacteriales</taxon>
        <taxon>Cryomorphaceae</taxon>
        <taxon>Cryomorpha</taxon>
    </lineage>
</organism>
<evidence type="ECO:0000256" key="1">
    <source>
        <dbReference type="SAM" id="Phobius"/>
    </source>
</evidence>
<gene>
    <name evidence="2" type="ORF">G3O08_10615</name>
</gene>
<keyword evidence="1" id="KW-0812">Transmembrane</keyword>
<evidence type="ECO:0000313" key="2">
    <source>
        <dbReference type="EMBL" id="NEN23951.1"/>
    </source>
</evidence>
<feature type="transmembrane region" description="Helical" evidence="1">
    <location>
        <begin position="20"/>
        <end position="41"/>
    </location>
</feature>
<proteinExistence type="predicted"/>
<dbReference type="AlphaFoldDB" id="A0A7K3WSA9"/>